<dbReference type="Proteomes" id="UP000006062">
    <property type="component" value="Chromosome"/>
</dbReference>
<gene>
    <name evidence="1" type="ordered locus">Thivi_3340</name>
</gene>
<evidence type="ECO:0000313" key="1">
    <source>
        <dbReference type="EMBL" id="AFL75210.1"/>
    </source>
</evidence>
<organism evidence="1 2">
    <name type="scientific">Thiocystis violascens (strain ATCC 17096 / DSM 198 / 6111)</name>
    <name type="common">Chromatium violascens</name>
    <dbReference type="NCBI Taxonomy" id="765911"/>
    <lineage>
        <taxon>Bacteria</taxon>
        <taxon>Pseudomonadati</taxon>
        <taxon>Pseudomonadota</taxon>
        <taxon>Gammaproteobacteria</taxon>
        <taxon>Chromatiales</taxon>
        <taxon>Chromatiaceae</taxon>
        <taxon>Thiocystis</taxon>
    </lineage>
</organism>
<dbReference type="RefSeq" id="WP_014779617.1">
    <property type="nucleotide sequence ID" value="NC_018012.1"/>
</dbReference>
<dbReference type="KEGG" id="tvi:Thivi_3340"/>
<dbReference type="EMBL" id="CP003154">
    <property type="protein sequence ID" value="AFL75210.1"/>
    <property type="molecule type" value="Genomic_DNA"/>
</dbReference>
<evidence type="ECO:0000313" key="2">
    <source>
        <dbReference type="Proteomes" id="UP000006062"/>
    </source>
</evidence>
<dbReference type="OrthoDB" id="9972078at2"/>
<sequence>MTRLRRFAPTAPVESPWNGWPNAAGIAGRMLLQQVAEWRGMRICARKMMFAPLITYHILANCRSVDVEVIEDHGKRQTIG</sequence>
<accession>I3YDZ2</accession>
<dbReference type="eggNOG" id="ENOG502ZKDC">
    <property type="taxonomic scope" value="Bacteria"/>
</dbReference>
<protein>
    <submittedName>
        <fullName evidence="1">Uncharacterized protein</fullName>
    </submittedName>
</protein>
<dbReference type="AlphaFoldDB" id="I3YDZ2"/>
<proteinExistence type="predicted"/>
<name>I3YDZ2_THIV6</name>
<keyword evidence="2" id="KW-1185">Reference proteome</keyword>
<dbReference type="HOGENOM" id="CLU_2588650_0_0_6"/>
<reference evidence="1 2" key="1">
    <citation type="submission" date="2012-06" db="EMBL/GenBank/DDBJ databases">
        <title>Complete sequence of Thiocystis violascens DSM 198.</title>
        <authorList>
            <consortium name="US DOE Joint Genome Institute"/>
            <person name="Lucas S."/>
            <person name="Han J."/>
            <person name="Lapidus A."/>
            <person name="Cheng J.-F."/>
            <person name="Goodwin L."/>
            <person name="Pitluck S."/>
            <person name="Peters L."/>
            <person name="Ovchinnikova G."/>
            <person name="Teshima H."/>
            <person name="Detter J.C."/>
            <person name="Han C."/>
            <person name="Tapia R."/>
            <person name="Land M."/>
            <person name="Hauser L."/>
            <person name="Kyrpides N."/>
            <person name="Ivanova N."/>
            <person name="Pagani I."/>
            <person name="Vogl K."/>
            <person name="Liu Z."/>
            <person name="Frigaard N.-U."/>
            <person name="Bryant D."/>
            <person name="Woyke T."/>
        </authorList>
    </citation>
    <scope>NUCLEOTIDE SEQUENCE [LARGE SCALE GENOMIC DNA]</scope>
    <source>
        <strain evidence="2">ATCC 17096 / DSM 198 / 6111</strain>
    </source>
</reference>